<evidence type="ECO:0000256" key="4">
    <source>
        <dbReference type="ARBA" id="ARBA00022692"/>
    </source>
</evidence>
<feature type="transmembrane region" description="Helical" evidence="9">
    <location>
        <begin position="695"/>
        <end position="714"/>
    </location>
</feature>
<keyword evidence="11" id="KW-1185">Reference proteome</keyword>
<dbReference type="GO" id="GO:0007035">
    <property type="term" value="P:vacuolar acidification"/>
    <property type="evidence" value="ECO:0007669"/>
    <property type="project" value="TreeGrafter"/>
</dbReference>
<protein>
    <recommendedName>
        <fullName evidence="9">V-type proton ATPase subunit a</fullName>
    </recommendedName>
</protein>
<evidence type="ECO:0000256" key="3">
    <source>
        <dbReference type="ARBA" id="ARBA00022448"/>
    </source>
</evidence>
<dbReference type="InterPro" id="IPR026028">
    <property type="entry name" value="V-type_ATPase_116kDa_su_euka"/>
</dbReference>
<feature type="transmembrane region" description="Helical" evidence="9">
    <location>
        <begin position="612"/>
        <end position="635"/>
    </location>
</feature>
<keyword evidence="3 9" id="KW-0813">Transport</keyword>
<feature type="transmembrane region" description="Helical" evidence="9">
    <location>
        <begin position="580"/>
        <end position="600"/>
    </location>
</feature>
<dbReference type="GO" id="GO:0000220">
    <property type="term" value="C:vacuolar proton-transporting V-type ATPase, V0 domain"/>
    <property type="evidence" value="ECO:0007669"/>
    <property type="project" value="InterPro"/>
</dbReference>
<keyword evidence="7 9" id="KW-0406">Ion transport</keyword>
<dbReference type="Proteomes" id="UP000785679">
    <property type="component" value="Unassembled WGS sequence"/>
</dbReference>
<evidence type="ECO:0000256" key="8">
    <source>
        <dbReference type="ARBA" id="ARBA00023136"/>
    </source>
</evidence>
<keyword evidence="6 9" id="KW-1133">Transmembrane helix</keyword>
<evidence type="ECO:0000256" key="9">
    <source>
        <dbReference type="RuleBase" id="RU361189"/>
    </source>
</evidence>
<reference evidence="10" key="1">
    <citation type="submission" date="2019-06" db="EMBL/GenBank/DDBJ databases">
        <authorList>
            <person name="Zheng W."/>
        </authorList>
    </citation>
    <scope>NUCLEOTIDE SEQUENCE</scope>
    <source>
        <strain evidence="10">QDHG01</strain>
    </source>
</reference>
<keyword evidence="4 9" id="KW-0812">Transmembrane</keyword>
<sequence length="883" mass="101796">MGIFRSEDMTLYQLTVPKDDSWDIMNQLGSLDLAHFINLNKGEQPFNLPYANQIKRCEETERRILYIMSQCRSMNVEIKKPKDVEHFLQNLEKLRVTKQKATNLLFEEIESDIIQKERFVIDQMERLKEMSDSYLMMIDYKNVLLKVGEIIPRIHAGGQDVRASMHGGVTVGAPQYRTSLNNDEEDRSQRAQLLASDDQNVFITHVAGTIDPNERERLKKLLFRATRGKALTYFADYNVVNQQGQPSIKSVYIVVFQEGRQMRERIVRICDSFMGQRFDLPPLNNIRQKIDEVERNIKESKILTQTSKKQLKMYLKEINKIQQANADRPQSQEDDSPSSLEVFKWFVAKEKAIYAQLNLMKQGKSTYIGYVWAPTEQEDLIRAKLRTFPTTDFNRYENHTIKPPTYIKSNEFTAVFQEIVNTYGIPMYKEINPAVFAIITFPFLFGVMFGDVGHGFLLFLVGLILCILHGPLKHNLALEGFFMMRYVLLLMGFFAFFNGLVYNEFFAMPLQVFGDSCYNQTVQVLTVRTQIDAGVTTFPPDKYGYSRPDVHCVYPFGFDPVWGLSDQLLSYTNNFKMKTAVIFAIIQMSIGIVLKGLNALHFKNRLDFFFEFVPQICLMLALFGWMDILIIAKWLHPKDIEANYDPDTQTADFNQVNKSPAIITTMIDMFLKMGDNHVNNSTQEAYYYLIPGQRGIGIVLLLVAFVSVPAMLYVKPLVLKKRLQHENHSHVEIEHERIDYGKGGSSDHYEQIKQILKDQGENHGHHSFGDIFIHQMIETIEFVLGTVSNTASYLRLWALSLAHSQLATVFLELILVKYGGGFHSHGVASSILLFISFFVFFSITFGVLLCMDSMECFLHTLRLHWVEFQNKFYKGAAGFRQIT</sequence>
<dbReference type="Pfam" id="PF01496">
    <property type="entry name" value="V_ATPase_I"/>
    <property type="match status" value="1"/>
</dbReference>
<dbReference type="EMBL" id="RRYP01002413">
    <property type="protein sequence ID" value="TNV84795.1"/>
    <property type="molecule type" value="Genomic_DNA"/>
</dbReference>
<evidence type="ECO:0000313" key="10">
    <source>
        <dbReference type="EMBL" id="TNV84795.1"/>
    </source>
</evidence>
<gene>
    <name evidence="10" type="ORF">FGO68_gene7870</name>
</gene>
<dbReference type="AlphaFoldDB" id="A0A8J8P2G2"/>
<evidence type="ECO:0000256" key="7">
    <source>
        <dbReference type="ARBA" id="ARBA00023065"/>
    </source>
</evidence>
<evidence type="ECO:0000256" key="5">
    <source>
        <dbReference type="ARBA" id="ARBA00022781"/>
    </source>
</evidence>
<dbReference type="GO" id="GO:0046961">
    <property type="term" value="F:proton-transporting ATPase activity, rotational mechanism"/>
    <property type="evidence" value="ECO:0007669"/>
    <property type="project" value="InterPro"/>
</dbReference>
<proteinExistence type="inferred from homology"/>
<comment type="function">
    <text evidence="9">Essential component of the vacuolar proton pump (V-ATPase), a multimeric enzyme that catalyzes the translocation of protons across the membranes. Required for assembly and activity of the V-ATPase.</text>
</comment>
<comment type="subcellular location">
    <subcellularLocation>
        <location evidence="1">Membrane</location>
        <topology evidence="1">Multi-pass membrane protein</topology>
    </subcellularLocation>
</comment>
<evidence type="ECO:0000256" key="2">
    <source>
        <dbReference type="ARBA" id="ARBA00009904"/>
    </source>
</evidence>
<evidence type="ECO:0000256" key="1">
    <source>
        <dbReference type="ARBA" id="ARBA00004141"/>
    </source>
</evidence>
<dbReference type="PIRSF" id="PIRSF001293">
    <property type="entry name" value="ATP6V0A1"/>
    <property type="match status" value="1"/>
</dbReference>
<organism evidence="10 11">
    <name type="scientific">Halteria grandinella</name>
    <dbReference type="NCBI Taxonomy" id="5974"/>
    <lineage>
        <taxon>Eukaryota</taxon>
        <taxon>Sar</taxon>
        <taxon>Alveolata</taxon>
        <taxon>Ciliophora</taxon>
        <taxon>Intramacronucleata</taxon>
        <taxon>Spirotrichea</taxon>
        <taxon>Stichotrichia</taxon>
        <taxon>Sporadotrichida</taxon>
        <taxon>Halteriidae</taxon>
        <taxon>Halteria</taxon>
    </lineage>
</organism>
<dbReference type="InterPro" id="IPR002490">
    <property type="entry name" value="V-ATPase_116kDa_su"/>
</dbReference>
<keyword evidence="8 9" id="KW-0472">Membrane</keyword>
<keyword evidence="5 9" id="KW-0375">Hydrogen ion transport</keyword>
<dbReference type="PANTHER" id="PTHR11629">
    <property type="entry name" value="VACUOLAR PROTON ATPASES"/>
    <property type="match status" value="1"/>
</dbReference>
<dbReference type="OrthoDB" id="10264220at2759"/>
<evidence type="ECO:0000313" key="11">
    <source>
        <dbReference type="Proteomes" id="UP000785679"/>
    </source>
</evidence>
<evidence type="ECO:0000256" key="6">
    <source>
        <dbReference type="ARBA" id="ARBA00022989"/>
    </source>
</evidence>
<name>A0A8J8P2G2_HALGN</name>
<accession>A0A8J8P2G2</accession>
<dbReference type="PANTHER" id="PTHR11629:SF63">
    <property type="entry name" value="V-TYPE PROTON ATPASE SUBUNIT A"/>
    <property type="match status" value="1"/>
</dbReference>
<dbReference type="GO" id="GO:0051117">
    <property type="term" value="F:ATPase binding"/>
    <property type="evidence" value="ECO:0007669"/>
    <property type="project" value="TreeGrafter"/>
</dbReference>
<feature type="transmembrane region" description="Helical" evidence="9">
    <location>
        <begin position="484"/>
        <end position="502"/>
    </location>
</feature>
<feature type="transmembrane region" description="Helical" evidence="9">
    <location>
        <begin position="827"/>
        <end position="851"/>
    </location>
</feature>
<comment type="similarity">
    <text evidence="2 9">Belongs to the V-ATPase 116 kDa subunit family.</text>
</comment>
<comment type="caution">
    <text evidence="10">The sequence shown here is derived from an EMBL/GenBank/DDBJ whole genome shotgun (WGS) entry which is preliminary data.</text>
</comment>
<feature type="transmembrane region" description="Helical" evidence="9">
    <location>
        <begin position="796"/>
        <end position="815"/>
    </location>
</feature>